<evidence type="ECO:0000313" key="3">
    <source>
        <dbReference type="EMBL" id="KAK1433500.1"/>
    </source>
</evidence>
<evidence type="ECO:0000313" key="4">
    <source>
        <dbReference type="Proteomes" id="UP001229421"/>
    </source>
</evidence>
<sequence length="171" mass="19036">MGEAPKPWGILRGLLIVALVFLQKEVHLLGKLMILGVGVGCECAIHSHALNRHVLVLDLYVVSTWVGLDFGDMGLDNSDGDDSKDEEEDDIILQLQDFQDPSKTACDTDGDGFLNRKDLKVCFTRLGLHLSCFRVWRAMRHADANGDGLISEDEIWELIQYASKWGIIVTP</sequence>
<dbReference type="InterPro" id="IPR011992">
    <property type="entry name" value="EF-hand-dom_pair"/>
</dbReference>
<organism evidence="3 4">
    <name type="scientific">Tagetes erecta</name>
    <name type="common">African marigold</name>
    <dbReference type="NCBI Taxonomy" id="13708"/>
    <lineage>
        <taxon>Eukaryota</taxon>
        <taxon>Viridiplantae</taxon>
        <taxon>Streptophyta</taxon>
        <taxon>Embryophyta</taxon>
        <taxon>Tracheophyta</taxon>
        <taxon>Spermatophyta</taxon>
        <taxon>Magnoliopsida</taxon>
        <taxon>eudicotyledons</taxon>
        <taxon>Gunneridae</taxon>
        <taxon>Pentapetalae</taxon>
        <taxon>asterids</taxon>
        <taxon>campanulids</taxon>
        <taxon>Asterales</taxon>
        <taxon>Asteraceae</taxon>
        <taxon>Asteroideae</taxon>
        <taxon>Heliantheae alliance</taxon>
        <taxon>Tageteae</taxon>
        <taxon>Tagetes</taxon>
    </lineage>
</organism>
<dbReference type="Gene3D" id="1.10.238.10">
    <property type="entry name" value="EF-hand"/>
    <property type="match status" value="1"/>
</dbReference>
<keyword evidence="4" id="KW-1185">Reference proteome</keyword>
<dbReference type="Proteomes" id="UP001229421">
    <property type="component" value="Unassembled WGS sequence"/>
</dbReference>
<feature type="domain" description="EF-hand" evidence="2">
    <location>
        <begin position="130"/>
        <end position="165"/>
    </location>
</feature>
<comment type="caution">
    <text evidence="3">The sequence shown here is derived from an EMBL/GenBank/DDBJ whole genome shotgun (WGS) entry which is preliminary data.</text>
</comment>
<name>A0AAD8NZH3_TARER</name>
<dbReference type="InterPro" id="IPR002048">
    <property type="entry name" value="EF_hand_dom"/>
</dbReference>
<dbReference type="PROSITE" id="PS00018">
    <property type="entry name" value="EF_HAND_1"/>
    <property type="match status" value="2"/>
</dbReference>
<proteinExistence type="predicted"/>
<dbReference type="GO" id="GO:0005509">
    <property type="term" value="F:calcium ion binding"/>
    <property type="evidence" value="ECO:0007669"/>
    <property type="project" value="InterPro"/>
</dbReference>
<dbReference type="AlphaFoldDB" id="A0AAD8NZH3"/>
<dbReference type="Pfam" id="PF13202">
    <property type="entry name" value="EF-hand_5"/>
    <property type="match status" value="1"/>
</dbReference>
<gene>
    <name evidence="3" type="ORF">QVD17_10411</name>
</gene>
<dbReference type="SUPFAM" id="SSF47473">
    <property type="entry name" value="EF-hand"/>
    <property type="match status" value="1"/>
</dbReference>
<dbReference type="EMBL" id="JAUHHV010000002">
    <property type="protein sequence ID" value="KAK1433500.1"/>
    <property type="molecule type" value="Genomic_DNA"/>
</dbReference>
<protein>
    <recommendedName>
        <fullName evidence="2">EF-hand domain-containing protein</fullName>
    </recommendedName>
</protein>
<dbReference type="InterPro" id="IPR018247">
    <property type="entry name" value="EF_Hand_1_Ca_BS"/>
</dbReference>
<dbReference type="PROSITE" id="PS50222">
    <property type="entry name" value="EF_HAND_2"/>
    <property type="match status" value="2"/>
</dbReference>
<reference evidence="3" key="1">
    <citation type="journal article" date="2023" name="bioRxiv">
        <title>Improved chromosome-level genome assembly for marigold (Tagetes erecta).</title>
        <authorList>
            <person name="Jiang F."/>
            <person name="Yuan L."/>
            <person name="Wang S."/>
            <person name="Wang H."/>
            <person name="Xu D."/>
            <person name="Wang A."/>
            <person name="Fan W."/>
        </authorList>
    </citation>
    <scope>NUCLEOTIDE SEQUENCE</scope>
    <source>
        <strain evidence="3">WSJ</strain>
        <tissue evidence="3">Leaf</tissue>
    </source>
</reference>
<dbReference type="CDD" id="cd00051">
    <property type="entry name" value="EFh"/>
    <property type="match status" value="1"/>
</dbReference>
<evidence type="ECO:0000259" key="2">
    <source>
        <dbReference type="PROSITE" id="PS50222"/>
    </source>
</evidence>
<keyword evidence="1" id="KW-0106">Calcium</keyword>
<evidence type="ECO:0000256" key="1">
    <source>
        <dbReference type="ARBA" id="ARBA00022837"/>
    </source>
</evidence>
<feature type="domain" description="EF-hand" evidence="2">
    <location>
        <begin position="107"/>
        <end position="129"/>
    </location>
</feature>
<accession>A0AAD8NZH3</accession>